<dbReference type="Gene3D" id="2.120.10.30">
    <property type="entry name" value="TolB, C-terminal domain"/>
    <property type="match status" value="1"/>
</dbReference>
<name>A0A0W1RUJ8_9EURY</name>
<dbReference type="EMBL" id="LOPV01000492">
    <property type="protein sequence ID" value="KTG17174.1"/>
    <property type="molecule type" value="Genomic_DNA"/>
</dbReference>
<dbReference type="SUPFAM" id="SSF63829">
    <property type="entry name" value="Calcium-dependent phosphotriesterase"/>
    <property type="match status" value="1"/>
</dbReference>
<dbReference type="AlphaFoldDB" id="A0A0W1RUJ8"/>
<dbReference type="InterPro" id="IPR011042">
    <property type="entry name" value="6-blade_b-propeller_TolB-like"/>
</dbReference>
<evidence type="ECO:0000313" key="5">
    <source>
        <dbReference type="Proteomes" id="UP000053157"/>
    </source>
</evidence>
<sequence>MLKAVGAGGVALTAGCLASSDVPTAAATQADGSDVGELDVLYEFARPTPQMTFPGELPENVAIDTDGNKYVSIASLGHIWKFGPDNELLQPNAVEGIPPFATFQVSGTFLVGTVGLEVDSDGTVYVCFASDFDKLEQDPGESATNGIWTVKEGEEPELYAAITPLAEGALTFPNDLTLFGDSLLVTDSLSGVVWQVRRDETSVWSDSSLLVGGEDLGADGIQVSKDGKTVYVTNIAAGTIVEIPVNEDGSAGEASVFVDGLVGPDGLAMDVDENLYVADNRGNRIVRVSPSGDVEVLAENDQEDDGVEDDTDRDREQEQAQDRGPDQDGEPDRDQDRDQDCDVDDEPVLDNPADVTFGTTADEETSVFIVNLAFSDDPKPSFMKLDVGVAGLPVER</sequence>
<feature type="compositionally biased region" description="Basic and acidic residues" evidence="2">
    <location>
        <begin position="312"/>
        <end position="340"/>
    </location>
</feature>
<dbReference type="InterPro" id="IPR051262">
    <property type="entry name" value="SMP-30/CGR1_Lactonase"/>
</dbReference>
<evidence type="ECO:0000256" key="2">
    <source>
        <dbReference type="SAM" id="MobiDB-lite"/>
    </source>
</evidence>
<dbReference type="InterPro" id="IPR013658">
    <property type="entry name" value="SGL"/>
</dbReference>
<accession>A0A0W1RUJ8</accession>
<dbReference type="GO" id="GO:0016787">
    <property type="term" value="F:hydrolase activity"/>
    <property type="evidence" value="ECO:0007669"/>
    <property type="project" value="UniProtKB-KW"/>
</dbReference>
<proteinExistence type="predicted"/>
<reference evidence="4 5" key="1">
    <citation type="submission" date="2015-12" db="EMBL/GenBank/DDBJ databases">
        <title>Haloferax profundi sp. nov. isolated from the Discovery deep brine-seawater interface in the Red Sea.</title>
        <authorList>
            <person name="Zhang G."/>
            <person name="Stingl U."/>
            <person name="Rashid M."/>
        </authorList>
    </citation>
    <scope>NUCLEOTIDE SEQUENCE [LARGE SCALE GENOMIC DNA]</scope>
    <source>
        <strain evidence="4 5">SB29</strain>
    </source>
</reference>
<dbReference type="PANTHER" id="PTHR47572:SF4">
    <property type="entry name" value="LACTONASE DRP35"/>
    <property type="match status" value="1"/>
</dbReference>
<comment type="caution">
    <text evidence="4">The sequence shown here is derived from an EMBL/GenBank/DDBJ whole genome shotgun (WGS) entry which is preliminary data.</text>
</comment>
<dbReference type="Proteomes" id="UP000053157">
    <property type="component" value="Unassembled WGS sequence"/>
</dbReference>
<feature type="region of interest" description="Disordered" evidence="2">
    <location>
        <begin position="289"/>
        <end position="362"/>
    </location>
</feature>
<organism evidence="4 5">
    <name type="scientific">Haloferax profundi</name>
    <dbReference type="NCBI Taxonomy" id="1544718"/>
    <lineage>
        <taxon>Archaea</taxon>
        <taxon>Methanobacteriati</taxon>
        <taxon>Methanobacteriota</taxon>
        <taxon>Stenosarchaea group</taxon>
        <taxon>Halobacteria</taxon>
        <taxon>Halobacteriales</taxon>
        <taxon>Haloferacaceae</taxon>
        <taxon>Haloferax</taxon>
    </lineage>
</organism>
<evidence type="ECO:0000259" key="3">
    <source>
        <dbReference type="Pfam" id="PF08450"/>
    </source>
</evidence>
<feature type="domain" description="SMP-30/Gluconolactonase/LRE-like region" evidence="3">
    <location>
        <begin position="219"/>
        <end position="294"/>
    </location>
</feature>
<keyword evidence="5" id="KW-1185">Reference proteome</keyword>
<dbReference type="PANTHER" id="PTHR47572">
    <property type="entry name" value="LIPOPROTEIN-RELATED"/>
    <property type="match status" value="1"/>
</dbReference>
<keyword evidence="1" id="KW-0378">Hydrolase</keyword>
<evidence type="ECO:0000313" key="4">
    <source>
        <dbReference type="EMBL" id="KTG17174.1"/>
    </source>
</evidence>
<dbReference type="Pfam" id="PF08450">
    <property type="entry name" value="SGL"/>
    <property type="match status" value="1"/>
</dbReference>
<gene>
    <name evidence="4" type="ORF">AUR66_02735</name>
</gene>
<feature type="compositionally biased region" description="Acidic residues" evidence="2">
    <location>
        <begin position="296"/>
        <end position="311"/>
    </location>
</feature>
<evidence type="ECO:0000256" key="1">
    <source>
        <dbReference type="ARBA" id="ARBA00022801"/>
    </source>
</evidence>
<protein>
    <recommendedName>
        <fullName evidence="3">SMP-30/Gluconolactonase/LRE-like region domain-containing protein</fullName>
    </recommendedName>
</protein>
<dbReference type="PROSITE" id="PS51257">
    <property type="entry name" value="PROKAR_LIPOPROTEIN"/>
    <property type="match status" value="1"/>
</dbReference>